<protein>
    <submittedName>
        <fullName evidence="1">Uncharacterized protein</fullName>
    </submittedName>
</protein>
<dbReference type="EMBL" id="VSRR010141405">
    <property type="protein sequence ID" value="MPD04516.1"/>
    <property type="molecule type" value="Genomic_DNA"/>
</dbReference>
<dbReference type="Proteomes" id="UP000324222">
    <property type="component" value="Unassembled WGS sequence"/>
</dbReference>
<comment type="caution">
    <text evidence="1">The sequence shown here is derived from an EMBL/GenBank/DDBJ whole genome shotgun (WGS) entry which is preliminary data.</text>
</comment>
<keyword evidence="2" id="KW-1185">Reference proteome</keyword>
<organism evidence="1 2">
    <name type="scientific">Portunus trituberculatus</name>
    <name type="common">Swimming crab</name>
    <name type="synonym">Neptunus trituberculatus</name>
    <dbReference type="NCBI Taxonomy" id="210409"/>
    <lineage>
        <taxon>Eukaryota</taxon>
        <taxon>Metazoa</taxon>
        <taxon>Ecdysozoa</taxon>
        <taxon>Arthropoda</taxon>
        <taxon>Crustacea</taxon>
        <taxon>Multicrustacea</taxon>
        <taxon>Malacostraca</taxon>
        <taxon>Eumalacostraca</taxon>
        <taxon>Eucarida</taxon>
        <taxon>Decapoda</taxon>
        <taxon>Pleocyemata</taxon>
        <taxon>Brachyura</taxon>
        <taxon>Eubrachyura</taxon>
        <taxon>Portunoidea</taxon>
        <taxon>Portunidae</taxon>
        <taxon>Portuninae</taxon>
        <taxon>Portunus</taxon>
    </lineage>
</organism>
<dbReference type="AlphaFoldDB" id="A0A5B7KCE9"/>
<sequence>MPCKLFSYPGIRSHQGEWLVLIQKNPHLFLRLSESLSMSLSSPILCFAPASGLAKVSCLPSVPRPYYYSAVQGHYEPLAAYCRCHANNEYLFLSSTCLAVCLSSQLAAPSQGRVYLRWTPCIVSGIAGTGAPRLAAFIVDRGRLVKGLI</sequence>
<evidence type="ECO:0000313" key="2">
    <source>
        <dbReference type="Proteomes" id="UP000324222"/>
    </source>
</evidence>
<accession>A0A5B7KCE9</accession>
<proteinExistence type="predicted"/>
<name>A0A5B7KCE9_PORTR</name>
<reference evidence="1 2" key="1">
    <citation type="submission" date="2019-05" db="EMBL/GenBank/DDBJ databases">
        <title>Another draft genome of Portunus trituberculatus and its Hox gene families provides insights of decapod evolution.</title>
        <authorList>
            <person name="Jeong J.-H."/>
            <person name="Song I."/>
            <person name="Kim S."/>
            <person name="Choi T."/>
            <person name="Kim D."/>
            <person name="Ryu S."/>
            <person name="Kim W."/>
        </authorList>
    </citation>
    <scope>NUCLEOTIDE SEQUENCE [LARGE SCALE GENOMIC DNA]</scope>
    <source>
        <tissue evidence="1">Muscle</tissue>
    </source>
</reference>
<gene>
    <name evidence="1" type="ORF">E2C01_100210</name>
</gene>
<evidence type="ECO:0000313" key="1">
    <source>
        <dbReference type="EMBL" id="MPD04516.1"/>
    </source>
</evidence>